<dbReference type="KEGG" id="sgv:B1H19_22845"/>
<dbReference type="OrthoDB" id="4289405at2"/>
<organism evidence="1 2">
    <name type="scientific">Streptomyces gilvosporeus</name>
    <dbReference type="NCBI Taxonomy" id="553510"/>
    <lineage>
        <taxon>Bacteria</taxon>
        <taxon>Bacillati</taxon>
        <taxon>Actinomycetota</taxon>
        <taxon>Actinomycetes</taxon>
        <taxon>Kitasatosporales</taxon>
        <taxon>Streptomycetaceae</taxon>
        <taxon>Streptomyces</taxon>
    </lineage>
</organism>
<dbReference type="RefSeq" id="WP_083106657.1">
    <property type="nucleotide sequence ID" value="NZ_CP020569.1"/>
</dbReference>
<gene>
    <name evidence="1" type="ORF">B1H19_22845</name>
</gene>
<keyword evidence="2" id="KW-1185">Reference proteome</keyword>
<proteinExistence type="predicted"/>
<dbReference type="AlphaFoldDB" id="A0A1V0TUL2"/>
<evidence type="ECO:0000313" key="1">
    <source>
        <dbReference type="EMBL" id="ARF56626.1"/>
    </source>
</evidence>
<dbReference type="STRING" id="553510.B1H19_22845"/>
<protein>
    <submittedName>
        <fullName evidence="1">Uncharacterized protein</fullName>
    </submittedName>
</protein>
<reference evidence="1 2" key="1">
    <citation type="submission" date="2017-04" db="EMBL/GenBank/DDBJ databases">
        <title>Complete Genome Sequence of Streptomyces gilvosporeus F607, a Capable Producer of Natamycin.</title>
        <authorList>
            <person name="Zong G."/>
            <person name="Zhong C."/>
            <person name="Fu J."/>
            <person name="Qin R."/>
            <person name="Cao G."/>
        </authorList>
    </citation>
    <scope>NUCLEOTIDE SEQUENCE [LARGE SCALE GENOMIC DNA]</scope>
    <source>
        <strain evidence="1 2">F607</strain>
    </source>
</reference>
<dbReference type="Proteomes" id="UP000192726">
    <property type="component" value="Chromosome"/>
</dbReference>
<dbReference type="EMBL" id="CP020569">
    <property type="protein sequence ID" value="ARF56626.1"/>
    <property type="molecule type" value="Genomic_DNA"/>
</dbReference>
<sequence>MITRAQTLAVASTYVTTLIPGRGTSRYPIGVGAARSAIRKSRPSADVHIYVTTDRDGTTFHVVHVHFRPGFWTDVEDVTDIYEIPTEALTEL</sequence>
<name>A0A1V0TUL2_9ACTN</name>
<evidence type="ECO:0000313" key="2">
    <source>
        <dbReference type="Proteomes" id="UP000192726"/>
    </source>
</evidence>
<accession>A0A1V0TUL2</accession>